<gene>
    <name evidence="5" type="ORF">V6R90_19035</name>
</gene>
<dbReference type="InterPro" id="IPR002347">
    <property type="entry name" value="SDR_fam"/>
</dbReference>
<name>A0ABV1P3R4_9ACTN</name>
<dbReference type="SUPFAM" id="SSF51735">
    <property type="entry name" value="NAD(P)-binding Rossmann-fold domains"/>
    <property type="match status" value="1"/>
</dbReference>
<dbReference type="Pfam" id="PF00106">
    <property type="entry name" value="adh_short"/>
    <property type="match status" value="1"/>
</dbReference>
<evidence type="ECO:0000259" key="4">
    <source>
        <dbReference type="SMART" id="SM00822"/>
    </source>
</evidence>
<dbReference type="InterPro" id="IPR036291">
    <property type="entry name" value="NAD(P)-bd_dom_sf"/>
</dbReference>
<dbReference type="InterPro" id="IPR057326">
    <property type="entry name" value="KR_dom"/>
</dbReference>
<dbReference type="InterPro" id="IPR020904">
    <property type="entry name" value="Sc_DH/Rdtase_CS"/>
</dbReference>
<sequence>MTSSSLRDQVVVITGGARGIGYATARTLIERGARVAIGDIDETRLLAAADALGLEVTGRLDVTDIESFSAFYSMVSERLGTPHALINNAGIMPVGPTLEEPEEVAHRMVDINLHGVITGTKIALASMLPRGSGHIVNVASMAGEAFVPGAATYCATKAAVIAFTEAVRLEHRTSGVSVSLVLPTFTNTELVAGTTGPRGFRNAEPEEIANAVAGLLERPRARTYVTRVMGQVLAAQRFMPRSMAEGLARRLGGEQMFLAGVDPSAREAYEERARKS</sequence>
<dbReference type="SMART" id="SM00822">
    <property type="entry name" value="PKS_KR"/>
    <property type="match status" value="1"/>
</dbReference>
<dbReference type="PROSITE" id="PS00061">
    <property type="entry name" value="ADH_SHORT"/>
    <property type="match status" value="1"/>
</dbReference>
<dbReference type="Proteomes" id="UP001482520">
    <property type="component" value="Unassembled WGS sequence"/>
</dbReference>
<dbReference type="EMBL" id="JBEGDP010000038">
    <property type="protein sequence ID" value="MEQ7849378.1"/>
    <property type="molecule type" value="Genomic_DNA"/>
</dbReference>
<evidence type="ECO:0000313" key="5">
    <source>
        <dbReference type="EMBL" id="MEQ7849378.1"/>
    </source>
</evidence>
<keyword evidence="6" id="KW-1185">Reference proteome</keyword>
<protein>
    <submittedName>
        <fullName evidence="5">SDR family oxidoreductase</fullName>
    </submittedName>
</protein>
<dbReference type="PANTHER" id="PTHR24322:SF736">
    <property type="entry name" value="RETINOL DEHYDROGENASE 10"/>
    <property type="match status" value="1"/>
</dbReference>
<organism evidence="5 6">
    <name type="scientific">Nocardioides kribbensis</name>
    <dbReference type="NCBI Taxonomy" id="305517"/>
    <lineage>
        <taxon>Bacteria</taxon>
        <taxon>Bacillati</taxon>
        <taxon>Actinomycetota</taxon>
        <taxon>Actinomycetes</taxon>
        <taxon>Propionibacteriales</taxon>
        <taxon>Nocardioidaceae</taxon>
        <taxon>Nocardioides</taxon>
    </lineage>
</organism>
<reference evidence="5 6" key="1">
    <citation type="submission" date="2024-02" db="EMBL/GenBank/DDBJ databases">
        <title>Full genome sequence of Nocardioides kribbensis.</title>
        <authorList>
            <person name="Poletto B.L."/>
            <person name="Silva G."/>
            <person name="Galante D."/>
            <person name="Campos K.R."/>
            <person name="Santos M.B.N."/>
            <person name="Sacchi C.T."/>
        </authorList>
    </citation>
    <scope>NUCLEOTIDE SEQUENCE [LARGE SCALE GENOMIC DNA]</scope>
    <source>
        <strain evidence="5 6">O4R</strain>
    </source>
</reference>
<dbReference type="PANTHER" id="PTHR24322">
    <property type="entry name" value="PKSB"/>
    <property type="match status" value="1"/>
</dbReference>
<evidence type="ECO:0000256" key="1">
    <source>
        <dbReference type="ARBA" id="ARBA00006484"/>
    </source>
</evidence>
<dbReference type="NCBIfam" id="NF005878">
    <property type="entry name" value="PRK07825.1"/>
    <property type="match status" value="1"/>
</dbReference>
<dbReference type="CDD" id="cd05233">
    <property type="entry name" value="SDR_c"/>
    <property type="match status" value="1"/>
</dbReference>
<dbReference type="RefSeq" id="WP_036490905.1">
    <property type="nucleotide sequence ID" value="NZ_JBEGDP010000038.1"/>
</dbReference>
<evidence type="ECO:0000256" key="3">
    <source>
        <dbReference type="RuleBase" id="RU000363"/>
    </source>
</evidence>
<accession>A0ABV1P3R4</accession>
<proteinExistence type="inferred from homology"/>
<evidence type="ECO:0000313" key="6">
    <source>
        <dbReference type="Proteomes" id="UP001482520"/>
    </source>
</evidence>
<keyword evidence="2" id="KW-0560">Oxidoreductase</keyword>
<dbReference type="PRINTS" id="PR00081">
    <property type="entry name" value="GDHRDH"/>
</dbReference>
<comment type="similarity">
    <text evidence="1 3">Belongs to the short-chain dehydrogenases/reductases (SDR) family.</text>
</comment>
<dbReference type="Gene3D" id="3.40.50.720">
    <property type="entry name" value="NAD(P)-binding Rossmann-like Domain"/>
    <property type="match status" value="1"/>
</dbReference>
<evidence type="ECO:0000256" key="2">
    <source>
        <dbReference type="ARBA" id="ARBA00023002"/>
    </source>
</evidence>
<comment type="caution">
    <text evidence="5">The sequence shown here is derived from an EMBL/GenBank/DDBJ whole genome shotgun (WGS) entry which is preliminary data.</text>
</comment>
<feature type="domain" description="Ketoreductase" evidence="4">
    <location>
        <begin position="9"/>
        <end position="186"/>
    </location>
</feature>
<dbReference type="PRINTS" id="PR00080">
    <property type="entry name" value="SDRFAMILY"/>
</dbReference>